<name>A0ABW3DGH7_9ACTN</name>
<dbReference type="Pfam" id="PF09983">
    <property type="entry name" value="JetD_C"/>
    <property type="match status" value="1"/>
</dbReference>
<dbReference type="InterPro" id="IPR024534">
    <property type="entry name" value="JetD_C"/>
</dbReference>
<sequence>MVKDRNPDGRYEPSVLAEMLKSLERHSLIKAFREHTRDAVPLPVKIWLMPEYAPLAPVPMVMPRWHADLAWISSYWPRATAKQRAGYTAINTWLKSEPDLFPVPLRERALEILGTFASDEDFPVPEKAFDDLTSGPLFGDRHVLDALIRAFRPPLPLLTESFPRKDEQGYFRRVGSGDLLLVIENATTWWSLVESLPERHRLGYVAWGLGASFRASVLAIAKHHRVAEIRYFGDLDLSGLRIPLAADAKATAAGLPPVRPAKSLYDSLFRLGRPRVSKEAPATLTEAATLTDWLPSPHRSAAYALLTAGHRLAQEWVGYRHLIRNVAWHRDIT</sequence>
<evidence type="ECO:0000313" key="2">
    <source>
        <dbReference type="EMBL" id="MFD0882971.1"/>
    </source>
</evidence>
<comment type="caution">
    <text evidence="2">The sequence shown here is derived from an EMBL/GenBank/DDBJ whole genome shotgun (WGS) entry which is preliminary data.</text>
</comment>
<accession>A0ABW3DGH7</accession>
<evidence type="ECO:0000313" key="3">
    <source>
        <dbReference type="Proteomes" id="UP001597024"/>
    </source>
</evidence>
<proteinExistence type="predicted"/>
<gene>
    <name evidence="2" type="ORF">ACFQ08_00095</name>
</gene>
<organism evidence="2 3">
    <name type="scientific">Streptosporangium algeriense</name>
    <dbReference type="NCBI Taxonomy" id="1682748"/>
    <lineage>
        <taxon>Bacteria</taxon>
        <taxon>Bacillati</taxon>
        <taxon>Actinomycetota</taxon>
        <taxon>Actinomycetes</taxon>
        <taxon>Streptosporangiales</taxon>
        <taxon>Streptosporangiaceae</taxon>
        <taxon>Streptosporangium</taxon>
    </lineage>
</organism>
<dbReference type="Proteomes" id="UP001597024">
    <property type="component" value="Unassembled WGS sequence"/>
</dbReference>
<dbReference type="EMBL" id="JBHTHX010000001">
    <property type="protein sequence ID" value="MFD0882971.1"/>
    <property type="molecule type" value="Genomic_DNA"/>
</dbReference>
<feature type="domain" description="Wadjet protein JetD C-terminal" evidence="1">
    <location>
        <begin position="180"/>
        <end position="322"/>
    </location>
</feature>
<keyword evidence="3" id="KW-1185">Reference proteome</keyword>
<evidence type="ECO:0000259" key="1">
    <source>
        <dbReference type="Pfam" id="PF09983"/>
    </source>
</evidence>
<reference evidence="3" key="1">
    <citation type="journal article" date="2019" name="Int. J. Syst. Evol. Microbiol.">
        <title>The Global Catalogue of Microorganisms (GCM) 10K type strain sequencing project: providing services to taxonomists for standard genome sequencing and annotation.</title>
        <authorList>
            <consortium name="The Broad Institute Genomics Platform"/>
            <consortium name="The Broad Institute Genome Sequencing Center for Infectious Disease"/>
            <person name="Wu L."/>
            <person name="Ma J."/>
        </authorList>
    </citation>
    <scope>NUCLEOTIDE SEQUENCE [LARGE SCALE GENOMIC DNA]</scope>
    <source>
        <strain evidence="3">CCUG 62974</strain>
    </source>
</reference>
<protein>
    <submittedName>
        <fullName evidence="2">Wadjet anti-phage system protein JetD domain-containing protein</fullName>
    </submittedName>
</protein>